<dbReference type="Pfam" id="PF00126">
    <property type="entry name" value="HTH_1"/>
    <property type="match status" value="1"/>
</dbReference>
<reference evidence="7" key="1">
    <citation type="journal article" date="2019" name="Int. J. Syst. Evol. Microbiol.">
        <title>The Global Catalogue of Microorganisms (GCM) 10K type strain sequencing project: providing services to taxonomists for standard genome sequencing and annotation.</title>
        <authorList>
            <consortium name="The Broad Institute Genomics Platform"/>
            <consortium name="The Broad Institute Genome Sequencing Center for Infectious Disease"/>
            <person name="Wu L."/>
            <person name="Ma J."/>
        </authorList>
    </citation>
    <scope>NUCLEOTIDE SEQUENCE [LARGE SCALE GENOMIC DNA]</scope>
    <source>
        <strain evidence="7">KCTC 42501</strain>
    </source>
</reference>
<dbReference type="PANTHER" id="PTHR30118">
    <property type="entry name" value="HTH-TYPE TRANSCRIPTIONAL REGULATOR LEUO-RELATED"/>
    <property type="match status" value="1"/>
</dbReference>
<dbReference type="EMBL" id="JBHRXX010000005">
    <property type="protein sequence ID" value="MFC3683999.1"/>
    <property type="molecule type" value="Genomic_DNA"/>
</dbReference>
<feature type="domain" description="HTH lysR-type" evidence="5">
    <location>
        <begin position="10"/>
        <end position="67"/>
    </location>
</feature>
<dbReference type="PRINTS" id="PR00039">
    <property type="entry name" value="HTHLYSR"/>
</dbReference>
<dbReference type="InterPro" id="IPR005119">
    <property type="entry name" value="LysR_subst-bd"/>
</dbReference>
<dbReference type="InterPro" id="IPR036388">
    <property type="entry name" value="WH-like_DNA-bd_sf"/>
</dbReference>
<dbReference type="InterPro" id="IPR000847">
    <property type="entry name" value="LysR_HTH_N"/>
</dbReference>
<sequence>MKYVSMFDKIDLHLIRVLHTVLTERSVSRAALRLGMYQPAVSASLKRLRELAGDPLLVRSGASMVPTVAGLRMIEPAAEILRSAEMLFSDARAFDPATARQTFSLAASDYLDPLFLPQLVTQVKTTAPNCGIDIHPLSADADYRAHLAQGHYDVVIGNWPKPPQELHLGRLFGDEVVCLVASHHPAVRRGWDTEAWLAAEHIAPTPTHPGARGFVDEHLASQGLVRNITARCPHFGLIPAMVAGTLLVLTTGRQYAERYVGALPVKVLPCPVEFPRMMYYQLWHERTHASSAGRWLREQIKTVAASLRRAEPEAAAA</sequence>
<evidence type="ECO:0000313" key="7">
    <source>
        <dbReference type="Proteomes" id="UP001595729"/>
    </source>
</evidence>
<dbReference type="Gene3D" id="3.40.190.10">
    <property type="entry name" value="Periplasmic binding protein-like II"/>
    <property type="match status" value="2"/>
</dbReference>
<accession>A0ABV7W2I0</accession>
<keyword evidence="2" id="KW-0805">Transcription regulation</keyword>
<dbReference type="Gene3D" id="1.10.10.10">
    <property type="entry name" value="Winged helix-like DNA-binding domain superfamily/Winged helix DNA-binding domain"/>
    <property type="match status" value="1"/>
</dbReference>
<evidence type="ECO:0000256" key="3">
    <source>
        <dbReference type="ARBA" id="ARBA00023125"/>
    </source>
</evidence>
<comment type="similarity">
    <text evidence="1">Belongs to the LysR transcriptional regulatory family.</text>
</comment>
<evidence type="ECO:0000256" key="2">
    <source>
        <dbReference type="ARBA" id="ARBA00023015"/>
    </source>
</evidence>
<dbReference type="Proteomes" id="UP001595729">
    <property type="component" value="Unassembled WGS sequence"/>
</dbReference>
<organism evidence="6 7">
    <name type="scientific">Hydrogenophaga luteola</name>
    <dbReference type="NCBI Taxonomy" id="1591122"/>
    <lineage>
        <taxon>Bacteria</taxon>
        <taxon>Pseudomonadati</taxon>
        <taxon>Pseudomonadota</taxon>
        <taxon>Betaproteobacteria</taxon>
        <taxon>Burkholderiales</taxon>
        <taxon>Comamonadaceae</taxon>
        <taxon>Hydrogenophaga</taxon>
    </lineage>
</organism>
<dbReference type="Pfam" id="PF03466">
    <property type="entry name" value="LysR_substrate"/>
    <property type="match status" value="1"/>
</dbReference>
<evidence type="ECO:0000259" key="5">
    <source>
        <dbReference type="PROSITE" id="PS50931"/>
    </source>
</evidence>
<dbReference type="SUPFAM" id="SSF53850">
    <property type="entry name" value="Periplasmic binding protein-like II"/>
    <property type="match status" value="1"/>
</dbReference>
<keyword evidence="4" id="KW-0804">Transcription</keyword>
<dbReference type="RefSeq" id="WP_382173580.1">
    <property type="nucleotide sequence ID" value="NZ_JBHRXX010000005.1"/>
</dbReference>
<gene>
    <name evidence="6" type="ORF">ACFOPI_10375</name>
</gene>
<keyword evidence="7" id="KW-1185">Reference proteome</keyword>
<evidence type="ECO:0000313" key="6">
    <source>
        <dbReference type="EMBL" id="MFC3683999.1"/>
    </source>
</evidence>
<dbReference type="SUPFAM" id="SSF46785">
    <property type="entry name" value="Winged helix' DNA-binding domain"/>
    <property type="match status" value="1"/>
</dbReference>
<dbReference type="InterPro" id="IPR050389">
    <property type="entry name" value="LysR-type_TF"/>
</dbReference>
<dbReference type="PROSITE" id="PS50931">
    <property type="entry name" value="HTH_LYSR"/>
    <property type="match status" value="1"/>
</dbReference>
<evidence type="ECO:0000256" key="1">
    <source>
        <dbReference type="ARBA" id="ARBA00009437"/>
    </source>
</evidence>
<comment type="caution">
    <text evidence="6">The sequence shown here is derived from an EMBL/GenBank/DDBJ whole genome shotgun (WGS) entry which is preliminary data.</text>
</comment>
<name>A0ABV7W2I0_9BURK</name>
<protein>
    <submittedName>
        <fullName evidence="6">LysR family transcriptional regulator</fullName>
    </submittedName>
</protein>
<dbReference type="PANTHER" id="PTHR30118:SF15">
    <property type="entry name" value="TRANSCRIPTIONAL REGULATORY PROTEIN"/>
    <property type="match status" value="1"/>
</dbReference>
<evidence type="ECO:0000256" key="4">
    <source>
        <dbReference type="ARBA" id="ARBA00023163"/>
    </source>
</evidence>
<dbReference type="InterPro" id="IPR036390">
    <property type="entry name" value="WH_DNA-bd_sf"/>
</dbReference>
<keyword evidence="3" id="KW-0238">DNA-binding</keyword>
<proteinExistence type="inferred from homology"/>